<protein>
    <submittedName>
        <fullName evidence="1">Uncharacterized protein</fullName>
    </submittedName>
</protein>
<comment type="caution">
    <text evidence="1">The sequence shown here is derived from an EMBL/GenBank/DDBJ whole genome shotgun (WGS) entry which is preliminary data.</text>
</comment>
<dbReference type="AlphaFoldDB" id="A3TXF8"/>
<evidence type="ECO:0000313" key="1">
    <source>
        <dbReference type="EMBL" id="EAQ03518.1"/>
    </source>
</evidence>
<keyword evidence="2" id="KW-1185">Reference proteome</keyword>
<accession>A3TXF8</accession>
<organism evidence="1 2">
    <name type="scientific">Pseudooceanicola batsensis (strain ATCC BAA-863 / DSM 15984 / KCTC 12145 / HTCC2597)</name>
    <name type="common">Oceanicola batsensis</name>
    <dbReference type="NCBI Taxonomy" id="252305"/>
    <lineage>
        <taxon>Bacteria</taxon>
        <taxon>Pseudomonadati</taxon>
        <taxon>Pseudomonadota</taxon>
        <taxon>Alphaproteobacteria</taxon>
        <taxon>Rhodobacterales</taxon>
        <taxon>Paracoccaceae</taxon>
        <taxon>Pseudooceanicola</taxon>
    </lineage>
</organism>
<evidence type="ECO:0000313" key="2">
    <source>
        <dbReference type="Proteomes" id="UP000004318"/>
    </source>
</evidence>
<proteinExistence type="predicted"/>
<gene>
    <name evidence="1" type="ORF">OB2597_02822</name>
</gene>
<dbReference type="Proteomes" id="UP000004318">
    <property type="component" value="Unassembled WGS sequence"/>
</dbReference>
<reference evidence="1 2" key="1">
    <citation type="journal article" date="2010" name="J. Bacteriol.">
        <title>Genome sequences of Oceanicola granulosus HTCC2516(T) and Oceanicola batsensis HTCC2597(TDelta).</title>
        <authorList>
            <person name="Thrash J.C."/>
            <person name="Cho J.C."/>
            <person name="Vergin K.L."/>
            <person name="Giovannoni S.J."/>
        </authorList>
    </citation>
    <scope>NUCLEOTIDE SEQUENCE [LARGE SCALE GENOMIC DNA]</scope>
    <source>
        <strain evidence="2">ATCC BAA-863 / DSM 15984 / KCTC 12145 / HTCC2597</strain>
    </source>
</reference>
<dbReference type="HOGENOM" id="CLU_3219336_0_0_5"/>
<sequence>MSIKLLNDLIEMVQIVAIQVQPYITPRVEIFLLGGGCEHYVTGV</sequence>
<name>A3TXF8_PSEBH</name>
<dbReference type="EMBL" id="AAMO01000004">
    <property type="protein sequence ID" value="EAQ03518.1"/>
    <property type="molecule type" value="Genomic_DNA"/>
</dbReference>